<evidence type="ECO:0000313" key="2">
    <source>
        <dbReference type="Proteomes" id="UP000242474"/>
    </source>
</evidence>
<dbReference type="AlphaFoldDB" id="A0A2G5B1Y6"/>
<reference evidence="1 2" key="1">
    <citation type="journal article" date="2015" name="Genome Biol. Evol.">
        <title>Phylogenomic analyses indicate that early fungi evolved digesting cell walls of algal ancestors of land plants.</title>
        <authorList>
            <person name="Chang Y."/>
            <person name="Wang S."/>
            <person name="Sekimoto S."/>
            <person name="Aerts A.L."/>
            <person name="Choi C."/>
            <person name="Clum A."/>
            <person name="LaButti K.M."/>
            <person name="Lindquist E.A."/>
            <person name="Yee Ngan C."/>
            <person name="Ohm R.A."/>
            <person name="Salamov A.A."/>
            <person name="Grigoriev I.V."/>
            <person name="Spatafora J.W."/>
            <person name="Berbee M.L."/>
        </authorList>
    </citation>
    <scope>NUCLEOTIDE SEQUENCE [LARGE SCALE GENOMIC DNA]</scope>
    <source>
        <strain evidence="1 2">NRRL 1564</strain>
    </source>
</reference>
<sequence>MGNEDRWELKVFEKELKEAYSEYSAEKLIILKVNLLWENAHEIPDCLVSCKISLLGVIELLKEVVAHNHQTFRKKIKISMLKDNIRTESVDIPEDGVFNHEHGNWKNFILVPLDNHRDYVICEVEKLC</sequence>
<proteinExistence type="predicted"/>
<evidence type="ECO:0000313" key="1">
    <source>
        <dbReference type="EMBL" id="PIA13028.1"/>
    </source>
</evidence>
<keyword evidence="2" id="KW-1185">Reference proteome</keyword>
<dbReference type="Proteomes" id="UP000242474">
    <property type="component" value="Unassembled WGS sequence"/>
</dbReference>
<gene>
    <name evidence="1" type="ORF">COEREDRAFT_89873</name>
</gene>
<protein>
    <submittedName>
        <fullName evidence="1">Uncharacterized protein</fullName>
    </submittedName>
</protein>
<dbReference type="EMBL" id="KZ303550">
    <property type="protein sequence ID" value="PIA13028.1"/>
    <property type="molecule type" value="Genomic_DNA"/>
</dbReference>
<name>A0A2G5B1Y6_COERN</name>
<accession>A0A2G5B1Y6</accession>
<organism evidence="1 2">
    <name type="scientific">Coemansia reversa (strain ATCC 12441 / NRRL 1564)</name>
    <dbReference type="NCBI Taxonomy" id="763665"/>
    <lineage>
        <taxon>Eukaryota</taxon>
        <taxon>Fungi</taxon>
        <taxon>Fungi incertae sedis</taxon>
        <taxon>Zoopagomycota</taxon>
        <taxon>Kickxellomycotina</taxon>
        <taxon>Kickxellomycetes</taxon>
        <taxon>Kickxellales</taxon>
        <taxon>Kickxellaceae</taxon>
        <taxon>Coemansia</taxon>
    </lineage>
</organism>